<dbReference type="AlphaFoldDB" id="A0A0L0N258"/>
<reference evidence="2 3" key="1">
    <citation type="journal article" date="2015" name="BMC Genomics">
        <title>The genome of the truffle-parasite Tolypocladium ophioglossoides and the evolution of antifungal peptaibiotics.</title>
        <authorList>
            <person name="Quandt C.A."/>
            <person name="Bushley K.E."/>
            <person name="Spatafora J.W."/>
        </authorList>
    </citation>
    <scope>NUCLEOTIDE SEQUENCE [LARGE SCALE GENOMIC DNA]</scope>
    <source>
        <strain evidence="2 3">CBS 100239</strain>
    </source>
</reference>
<sequence>MRTLAPTSSADSAYNTDDDCTTEGTEREVSLPFEQACNAEHDASTNPVWGTRNPPSSVVLTANSSGRLVAKVKVTRRGLSKAGVLEGRNRAKQDSLVVAEETHHQTFGLCRDLECGRIYSLRLRRKHRGETALSNTIAPQAIRQSSRRPSRCRARRRNS</sequence>
<accession>A0A0L0N258</accession>
<feature type="compositionally biased region" description="Polar residues" evidence="1">
    <location>
        <begin position="1"/>
        <end position="15"/>
    </location>
</feature>
<protein>
    <submittedName>
        <fullName evidence="2">Uncharacterized protein</fullName>
    </submittedName>
</protein>
<feature type="compositionally biased region" description="Basic residues" evidence="1">
    <location>
        <begin position="145"/>
        <end position="159"/>
    </location>
</feature>
<comment type="caution">
    <text evidence="2">The sequence shown here is derived from an EMBL/GenBank/DDBJ whole genome shotgun (WGS) entry which is preliminary data.</text>
</comment>
<gene>
    <name evidence="2" type="ORF">TOPH_07144</name>
</gene>
<keyword evidence="3" id="KW-1185">Reference proteome</keyword>
<proteinExistence type="predicted"/>
<evidence type="ECO:0000313" key="2">
    <source>
        <dbReference type="EMBL" id="KND88213.1"/>
    </source>
</evidence>
<feature type="region of interest" description="Disordered" evidence="1">
    <location>
        <begin position="1"/>
        <end position="25"/>
    </location>
</feature>
<dbReference type="Proteomes" id="UP000036947">
    <property type="component" value="Unassembled WGS sequence"/>
</dbReference>
<dbReference type="EMBL" id="LFRF01000027">
    <property type="protein sequence ID" value="KND88213.1"/>
    <property type="molecule type" value="Genomic_DNA"/>
</dbReference>
<evidence type="ECO:0000313" key="3">
    <source>
        <dbReference type="Proteomes" id="UP000036947"/>
    </source>
</evidence>
<name>A0A0L0N258_TOLOC</name>
<organism evidence="2 3">
    <name type="scientific">Tolypocladium ophioglossoides (strain CBS 100239)</name>
    <name type="common">Snaketongue truffleclub</name>
    <name type="synonym">Elaphocordyceps ophioglossoides</name>
    <dbReference type="NCBI Taxonomy" id="1163406"/>
    <lineage>
        <taxon>Eukaryota</taxon>
        <taxon>Fungi</taxon>
        <taxon>Dikarya</taxon>
        <taxon>Ascomycota</taxon>
        <taxon>Pezizomycotina</taxon>
        <taxon>Sordariomycetes</taxon>
        <taxon>Hypocreomycetidae</taxon>
        <taxon>Hypocreales</taxon>
        <taxon>Ophiocordycipitaceae</taxon>
        <taxon>Tolypocladium</taxon>
    </lineage>
</organism>
<feature type="region of interest" description="Disordered" evidence="1">
    <location>
        <begin position="140"/>
        <end position="159"/>
    </location>
</feature>
<evidence type="ECO:0000256" key="1">
    <source>
        <dbReference type="SAM" id="MobiDB-lite"/>
    </source>
</evidence>